<feature type="domain" description="CSD" evidence="3">
    <location>
        <begin position="53"/>
        <end position="119"/>
    </location>
</feature>
<dbReference type="InterPro" id="IPR052069">
    <property type="entry name" value="Ca-reg_mRNA-binding_domain"/>
</dbReference>
<dbReference type="GO" id="GO:0003730">
    <property type="term" value="F:mRNA 3'-UTR binding"/>
    <property type="evidence" value="ECO:0007669"/>
    <property type="project" value="TreeGrafter"/>
</dbReference>
<dbReference type="EMBL" id="GECZ01005533">
    <property type="protein sequence ID" value="JAS64236.1"/>
    <property type="molecule type" value="Transcribed_RNA"/>
</dbReference>
<dbReference type="InterPro" id="IPR012340">
    <property type="entry name" value="NA-bd_OB-fold"/>
</dbReference>
<evidence type="ECO:0000256" key="2">
    <source>
        <dbReference type="SAM" id="MobiDB-lite"/>
    </source>
</evidence>
<proteinExistence type="predicted"/>
<evidence type="ECO:0000313" key="5">
    <source>
        <dbReference type="EMBL" id="JAS64236.1"/>
    </source>
</evidence>
<gene>
    <name evidence="4" type="ORF">g.37175</name>
    <name evidence="5" type="ORF">g.37176</name>
</gene>
<sequence length="136" mass="15296">MEPLNVKIPKGAPNGPQSAKTPDCSPRLHVPSPIITRRTRTDSMCARALLNPQERGKVKHFSRSKGHGFITPNKGGEEVFLHISDIEGEYVPLPGDEVEYRLCPIPPKFEKNQAVHVHIINFTPEVHLRWDAPLHE</sequence>
<keyword evidence="1" id="KW-0597">Phosphoprotein</keyword>
<reference evidence="4" key="1">
    <citation type="submission" date="2015-11" db="EMBL/GenBank/DDBJ databases">
        <title>De novo transcriptome assembly of four potential Pierce s Disease insect vectors from Arizona vineyards.</title>
        <authorList>
            <person name="Tassone E.E."/>
        </authorList>
    </citation>
    <scope>NUCLEOTIDE SEQUENCE</scope>
</reference>
<feature type="region of interest" description="Disordered" evidence="2">
    <location>
        <begin position="1"/>
        <end position="36"/>
    </location>
</feature>
<dbReference type="PROSITE" id="PS00352">
    <property type="entry name" value="CSD_1"/>
    <property type="match status" value="1"/>
</dbReference>
<dbReference type="Pfam" id="PF00313">
    <property type="entry name" value="CSD"/>
    <property type="match status" value="1"/>
</dbReference>
<dbReference type="SMART" id="SM00357">
    <property type="entry name" value="CSP"/>
    <property type="match status" value="1"/>
</dbReference>
<name>A0A1B6ENF6_9HEMI</name>
<dbReference type="InterPro" id="IPR011129">
    <property type="entry name" value="CSD"/>
</dbReference>
<dbReference type="SUPFAM" id="SSF50249">
    <property type="entry name" value="Nucleic acid-binding proteins"/>
    <property type="match status" value="1"/>
</dbReference>
<organism evidence="4">
    <name type="scientific">Cuerna arida</name>
    <dbReference type="NCBI Taxonomy" id="1464854"/>
    <lineage>
        <taxon>Eukaryota</taxon>
        <taxon>Metazoa</taxon>
        <taxon>Ecdysozoa</taxon>
        <taxon>Arthropoda</taxon>
        <taxon>Hexapoda</taxon>
        <taxon>Insecta</taxon>
        <taxon>Pterygota</taxon>
        <taxon>Neoptera</taxon>
        <taxon>Paraneoptera</taxon>
        <taxon>Hemiptera</taxon>
        <taxon>Auchenorrhyncha</taxon>
        <taxon>Membracoidea</taxon>
        <taxon>Cicadellidae</taxon>
        <taxon>Cicadellinae</taxon>
        <taxon>Proconiini</taxon>
        <taxon>Cuerna</taxon>
    </lineage>
</organism>
<dbReference type="InterPro" id="IPR002059">
    <property type="entry name" value="CSP_DNA-bd"/>
</dbReference>
<protein>
    <recommendedName>
        <fullName evidence="3">CSD domain-containing protein</fullName>
    </recommendedName>
</protein>
<accession>A0A1B6ENF6</accession>
<dbReference type="AlphaFoldDB" id="A0A1B6ENF6"/>
<dbReference type="InterPro" id="IPR019844">
    <property type="entry name" value="CSD_CS"/>
</dbReference>
<dbReference type="FunFam" id="2.40.50.140:FF:000086">
    <property type="entry name" value="Cold shock domain-containing protein C2"/>
    <property type="match status" value="1"/>
</dbReference>
<dbReference type="PANTHER" id="PTHR12962:SF1">
    <property type="entry name" value="COLD SHOCK DOMAIN-CONTAINING PROTEIN CG9705"/>
    <property type="match status" value="1"/>
</dbReference>
<dbReference type="GO" id="GO:0043488">
    <property type="term" value="P:regulation of mRNA stability"/>
    <property type="evidence" value="ECO:0007669"/>
    <property type="project" value="TreeGrafter"/>
</dbReference>
<dbReference type="CDD" id="cd04458">
    <property type="entry name" value="CSP_CDS"/>
    <property type="match status" value="1"/>
</dbReference>
<evidence type="ECO:0000313" key="4">
    <source>
        <dbReference type="EMBL" id="JAS39452.1"/>
    </source>
</evidence>
<dbReference type="EMBL" id="GECZ01030317">
    <property type="protein sequence ID" value="JAS39452.1"/>
    <property type="molecule type" value="Transcribed_RNA"/>
</dbReference>
<dbReference type="PANTHER" id="PTHR12962">
    <property type="entry name" value="CALCIUM-REGULATED HEAT STABLE PROTEIN CRHSP-24-RELATED"/>
    <property type="match status" value="1"/>
</dbReference>
<evidence type="ECO:0000259" key="3">
    <source>
        <dbReference type="PROSITE" id="PS51857"/>
    </source>
</evidence>
<dbReference type="Gene3D" id="2.40.50.140">
    <property type="entry name" value="Nucleic acid-binding proteins"/>
    <property type="match status" value="1"/>
</dbReference>
<evidence type="ECO:0000256" key="1">
    <source>
        <dbReference type="ARBA" id="ARBA00022553"/>
    </source>
</evidence>
<dbReference type="GO" id="GO:0005737">
    <property type="term" value="C:cytoplasm"/>
    <property type="evidence" value="ECO:0007669"/>
    <property type="project" value="TreeGrafter"/>
</dbReference>
<dbReference type="PROSITE" id="PS51857">
    <property type="entry name" value="CSD_2"/>
    <property type="match status" value="1"/>
</dbReference>